<evidence type="ECO:0000256" key="7">
    <source>
        <dbReference type="ARBA" id="ARBA00022697"/>
    </source>
</evidence>
<gene>
    <name evidence="13 16" type="primary">thrB</name>
    <name evidence="16" type="ORF">CCDG5_0138</name>
</gene>
<comment type="subcellular location">
    <subcellularLocation>
        <location evidence="13">Cytoplasm</location>
    </subcellularLocation>
</comment>
<dbReference type="SUPFAM" id="SSF55060">
    <property type="entry name" value="GHMP Kinase, C-terminal domain"/>
    <property type="match status" value="1"/>
</dbReference>
<dbReference type="InterPro" id="IPR000870">
    <property type="entry name" value="Homoserine_kinase"/>
</dbReference>
<dbReference type="STRING" id="29343.CCDG5_0138"/>
<evidence type="ECO:0000259" key="15">
    <source>
        <dbReference type="Pfam" id="PF08544"/>
    </source>
</evidence>
<dbReference type="PROSITE" id="PS00627">
    <property type="entry name" value="GHMP_KINASES_ATP"/>
    <property type="match status" value="1"/>
</dbReference>
<evidence type="ECO:0000256" key="4">
    <source>
        <dbReference type="ARBA" id="ARBA00017858"/>
    </source>
</evidence>
<dbReference type="NCBIfam" id="TIGR00191">
    <property type="entry name" value="thrB"/>
    <property type="match status" value="1"/>
</dbReference>
<dbReference type="AlphaFoldDB" id="A0A078KLA0"/>
<dbReference type="EC" id="2.7.1.39" evidence="3 13"/>
<evidence type="ECO:0000256" key="13">
    <source>
        <dbReference type="HAMAP-Rule" id="MF_00384"/>
    </source>
</evidence>
<evidence type="ECO:0000256" key="5">
    <source>
        <dbReference type="ARBA" id="ARBA00022605"/>
    </source>
</evidence>
<dbReference type="InterPro" id="IPR036554">
    <property type="entry name" value="GHMP_kinase_C_sf"/>
</dbReference>
<dbReference type="EMBL" id="LM995447">
    <property type="protein sequence ID" value="CDZ23282.1"/>
    <property type="molecule type" value="Genomic_DNA"/>
</dbReference>
<dbReference type="PIRSF" id="PIRSF000676">
    <property type="entry name" value="Homoser_kin"/>
    <property type="match status" value="1"/>
</dbReference>
<dbReference type="OrthoDB" id="9769912at2"/>
<comment type="pathway">
    <text evidence="1 13">Amino-acid biosynthesis; L-threonine biosynthesis; L-threonine from L-aspartate: step 4/5.</text>
</comment>
<comment type="function">
    <text evidence="12 13">Catalyzes the ATP-dependent phosphorylation of L-homoserine to L-homoserine phosphate.</text>
</comment>
<dbReference type="SUPFAM" id="SSF54211">
    <property type="entry name" value="Ribosomal protein S5 domain 2-like"/>
    <property type="match status" value="1"/>
</dbReference>
<dbReference type="HAMAP" id="MF_00384">
    <property type="entry name" value="Homoser_kinase"/>
    <property type="match status" value="1"/>
</dbReference>
<evidence type="ECO:0000256" key="9">
    <source>
        <dbReference type="ARBA" id="ARBA00022777"/>
    </source>
</evidence>
<organism evidence="16 17">
    <name type="scientific">[Clostridium] cellulosi</name>
    <dbReference type="NCBI Taxonomy" id="29343"/>
    <lineage>
        <taxon>Bacteria</taxon>
        <taxon>Bacillati</taxon>
        <taxon>Bacillota</taxon>
        <taxon>Clostridia</taxon>
        <taxon>Eubacteriales</taxon>
        <taxon>Oscillospiraceae</taxon>
        <taxon>Oscillospiraceae incertae sedis</taxon>
    </lineage>
</organism>
<dbReference type="Proteomes" id="UP000032431">
    <property type="component" value="Chromosome I"/>
</dbReference>
<dbReference type="HOGENOM" id="CLU_041243_0_2_9"/>
<evidence type="ECO:0000256" key="8">
    <source>
        <dbReference type="ARBA" id="ARBA00022741"/>
    </source>
</evidence>
<proteinExistence type="inferred from homology"/>
<evidence type="ECO:0000259" key="14">
    <source>
        <dbReference type="Pfam" id="PF00288"/>
    </source>
</evidence>
<dbReference type="Pfam" id="PF08544">
    <property type="entry name" value="GHMP_kinases_C"/>
    <property type="match status" value="1"/>
</dbReference>
<dbReference type="InterPro" id="IPR013750">
    <property type="entry name" value="GHMP_kinase_C_dom"/>
</dbReference>
<dbReference type="Pfam" id="PF00288">
    <property type="entry name" value="GHMP_kinases_N"/>
    <property type="match status" value="1"/>
</dbReference>
<dbReference type="InterPro" id="IPR006204">
    <property type="entry name" value="GHMP_kinase_N_dom"/>
</dbReference>
<keyword evidence="8 13" id="KW-0547">Nucleotide-binding</keyword>
<evidence type="ECO:0000256" key="3">
    <source>
        <dbReference type="ARBA" id="ARBA00012078"/>
    </source>
</evidence>
<dbReference type="KEGG" id="ccel:CCDG5_0138"/>
<dbReference type="InterPro" id="IPR006203">
    <property type="entry name" value="GHMP_knse_ATP-bd_CS"/>
</dbReference>
<dbReference type="InterPro" id="IPR014721">
    <property type="entry name" value="Ribsml_uS5_D2-typ_fold_subgr"/>
</dbReference>
<dbReference type="GO" id="GO:0004413">
    <property type="term" value="F:homoserine kinase activity"/>
    <property type="evidence" value="ECO:0007669"/>
    <property type="project" value="UniProtKB-UniRule"/>
</dbReference>
<accession>A0A078KLA0</accession>
<keyword evidence="13" id="KW-0963">Cytoplasm</keyword>
<dbReference type="GO" id="GO:0005524">
    <property type="term" value="F:ATP binding"/>
    <property type="evidence" value="ECO:0007669"/>
    <property type="project" value="UniProtKB-UniRule"/>
</dbReference>
<evidence type="ECO:0000256" key="11">
    <source>
        <dbReference type="ARBA" id="ARBA00049375"/>
    </source>
</evidence>
<evidence type="ECO:0000256" key="12">
    <source>
        <dbReference type="ARBA" id="ARBA00049954"/>
    </source>
</evidence>
<dbReference type="Gene3D" id="3.30.230.10">
    <property type="match status" value="1"/>
</dbReference>
<dbReference type="Gene3D" id="3.30.70.890">
    <property type="entry name" value="GHMP kinase, C-terminal domain"/>
    <property type="match status" value="1"/>
</dbReference>
<dbReference type="PANTHER" id="PTHR20861:SF1">
    <property type="entry name" value="HOMOSERINE KINASE"/>
    <property type="match status" value="1"/>
</dbReference>
<evidence type="ECO:0000313" key="16">
    <source>
        <dbReference type="EMBL" id="CDZ23282.1"/>
    </source>
</evidence>
<feature type="domain" description="GHMP kinase C-terminal" evidence="15">
    <location>
        <begin position="200"/>
        <end position="276"/>
    </location>
</feature>
<dbReference type="PANTHER" id="PTHR20861">
    <property type="entry name" value="HOMOSERINE/4-DIPHOSPHOCYTIDYL-2-C-METHYL-D-ERYTHRITOL KINASE"/>
    <property type="match status" value="1"/>
</dbReference>
<comment type="similarity">
    <text evidence="2 13">Belongs to the GHMP kinase family. Homoserine kinase subfamily.</text>
</comment>
<dbReference type="InterPro" id="IPR020568">
    <property type="entry name" value="Ribosomal_Su5_D2-typ_SF"/>
</dbReference>
<sequence length="296" mass="31805">MIKIRVPATSANLGSGFDSLGLALKMYNQVMMEETDGIDITTSDGSCVPVDDTNLIYSSAKFLYELCGHKFRGLKLIQENNIPMTRGLGSSSACIVAGLVGANALLGDPLSKDDLVNLAARLEGHPDNSTPAILGGLVASVFDGNRVYSVKVPISGRLRFAAFIPNFELKTEVARAALPEMVPHKDAIYNLSRAALMTASLFSGRLDNLKIAAGDRLHQPYRLKFIKGAEEIFDLALKSGAYATFISGAGPTLMAMVNVTDLGFADRVSEVLKNKMPDWKLVMLDCDEEGATVENV</sequence>
<evidence type="ECO:0000256" key="2">
    <source>
        <dbReference type="ARBA" id="ARBA00007370"/>
    </source>
</evidence>
<keyword evidence="6 13" id="KW-0808">Transferase</keyword>
<dbReference type="PATRIC" id="fig|29343.3.peg.141"/>
<evidence type="ECO:0000256" key="6">
    <source>
        <dbReference type="ARBA" id="ARBA00022679"/>
    </source>
</evidence>
<name>A0A078KLA0_9FIRM</name>
<keyword evidence="5 13" id="KW-0028">Amino-acid biosynthesis</keyword>
<keyword evidence="17" id="KW-1185">Reference proteome</keyword>
<feature type="binding site" evidence="13">
    <location>
        <begin position="83"/>
        <end position="93"/>
    </location>
    <ligand>
        <name>ATP</name>
        <dbReference type="ChEBI" id="CHEBI:30616"/>
    </ligand>
</feature>
<evidence type="ECO:0000313" key="17">
    <source>
        <dbReference type="Proteomes" id="UP000032431"/>
    </source>
</evidence>
<evidence type="ECO:0000256" key="10">
    <source>
        <dbReference type="ARBA" id="ARBA00022840"/>
    </source>
</evidence>
<evidence type="ECO:0000256" key="1">
    <source>
        <dbReference type="ARBA" id="ARBA00005015"/>
    </source>
</evidence>
<dbReference type="UniPathway" id="UPA00050">
    <property type="reaction ID" value="UER00064"/>
</dbReference>
<comment type="catalytic activity">
    <reaction evidence="11 13">
        <text>L-homoserine + ATP = O-phospho-L-homoserine + ADP + H(+)</text>
        <dbReference type="Rhea" id="RHEA:13985"/>
        <dbReference type="ChEBI" id="CHEBI:15378"/>
        <dbReference type="ChEBI" id="CHEBI:30616"/>
        <dbReference type="ChEBI" id="CHEBI:57476"/>
        <dbReference type="ChEBI" id="CHEBI:57590"/>
        <dbReference type="ChEBI" id="CHEBI:456216"/>
        <dbReference type="EC" id="2.7.1.39"/>
    </reaction>
</comment>
<keyword evidence="9 13" id="KW-0418">Kinase</keyword>
<feature type="domain" description="GHMP kinase N-terminal" evidence="14">
    <location>
        <begin position="54"/>
        <end position="136"/>
    </location>
</feature>
<dbReference type="GO" id="GO:0009088">
    <property type="term" value="P:threonine biosynthetic process"/>
    <property type="evidence" value="ECO:0007669"/>
    <property type="project" value="UniProtKB-UniRule"/>
</dbReference>
<keyword evidence="7 13" id="KW-0791">Threonine biosynthesis</keyword>
<protein>
    <recommendedName>
        <fullName evidence="4 13">Homoserine kinase</fullName>
        <shortName evidence="13">HK</shortName>
        <shortName evidence="13">HSK</shortName>
        <ecNumber evidence="3 13">2.7.1.39</ecNumber>
    </recommendedName>
</protein>
<dbReference type="PRINTS" id="PR00958">
    <property type="entry name" value="HOMSERKINASE"/>
</dbReference>
<reference evidence="17" key="1">
    <citation type="submission" date="2014-07" db="EMBL/GenBank/DDBJ databases">
        <authorList>
            <person name="Wibberg D."/>
        </authorList>
    </citation>
    <scope>NUCLEOTIDE SEQUENCE [LARGE SCALE GENOMIC DNA]</scope>
    <source>
        <strain evidence="17">DG5</strain>
    </source>
</reference>
<keyword evidence="10 13" id="KW-0067">ATP-binding</keyword>
<dbReference type="GO" id="GO:0005737">
    <property type="term" value="C:cytoplasm"/>
    <property type="evidence" value="ECO:0007669"/>
    <property type="project" value="UniProtKB-SubCell"/>
</dbReference>